<dbReference type="RefSeq" id="WP_166644304.1">
    <property type="nucleotide sequence ID" value="NZ_SNYA01000004.1"/>
</dbReference>
<dbReference type="SMART" id="SM00421">
    <property type="entry name" value="HTH_LUXR"/>
    <property type="match status" value="1"/>
</dbReference>
<dbReference type="PROSITE" id="PS50043">
    <property type="entry name" value="HTH_LUXR_2"/>
    <property type="match status" value="1"/>
</dbReference>
<dbReference type="GO" id="GO:0003677">
    <property type="term" value="F:DNA binding"/>
    <property type="evidence" value="ECO:0007669"/>
    <property type="project" value="InterPro"/>
</dbReference>
<dbReference type="Proteomes" id="UP000295601">
    <property type="component" value="Unassembled WGS sequence"/>
</dbReference>
<evidence type="ECO:0000313" key="3">
    <source>
        <dbReference type="Proteomes" id="UP000295601"/>
    </source>
</evidence>
<evidence type="ECO:0000259" key="1">
    <source>
        <dbReference type="PROSITE" id="PS50043"/>
    </source>
</evidence>
<dbReference type="Gene3D" id="1.10.10.10">
    <property type="entry name" value="Winged helix-like DNA-binding domain superfamily/Winged helix DNA-binding domain"/>
    <property type="match status" value="1"/>
</dbReference>
<keyword evidence="3" id="KW-1185">Reference proteome</keyword>
<feature type="domain" description="HTH luxR-type" evidence="1">
    <location>
        <begin position="795"/>
        <end position="858"/>
    </location>
</feature>
<dbReference type="InterPro" id="IPR036388">
    <property type="entry name" value="WH-like_DNA-bd_sf"/>
</dbReference>
<organism evidence="2 3">
    <name type="scientific">Leucobacter luti</name>
    <dbReference type="NCBI Taxonomy" id="340320"/>
    <lineage>
        <taxon>Bacteria</taxon>
        <taxon>Bacillati</taxon>
        <taxon>Actinomycetota</taxon>
        <taxon>Actinomycetes</taxon>
        <taxon>Micrococcales</taxon>
        <taxon>Microbacteriaceae</taxon>
        <taxon>Leucobacter</taxon>
    </lineage>
</organism>
<protein>
    <submittedName>
        <fullName evidence="2">Regulatory LuxR family protein</fullName>
    </submittedName>
</protein>
<dbReference type="CDD" id="cd06170">
    <property type="entry name" value="LuxR_C_like"/>
    <property type="match status" value="1"/>
</dbReference>
<gene>
    <name evidence="2" type="ORF">EDF62_1841</name>
</gene>
<proteinExistence type="predicted"/>
<dbReference type="PRINTS" id="PR00038">
    <property type="entry name" value="HTHLUXR"/>
</dbReference>
<accession>A0A4R6RZJ8</accession>
<evidence type="ECO:0000313" key="2">
    <source>
        <dbReference type="EMBL" id="TDP92622.1"/>
    </source>
</evidence>
<sequence length="858" mass="92340">MFRPSRILRGRESELRRACAVLHTGRSLDVLGSRGIGSSRFLQELAHRAEEQGWRIIRLRGVAALRETPYGSLFASGFRFPHGIVPTLGQSIEEVLGTSQQRSAVIIDQSDWVDAASWSVIEAMRSMHGTPVVRGIAQIGGAPKRRRGGASPSSQPAITLELAGLDFEDLRLVLSDRLGGAVDPGTTARILVKSGGIVGLALRIVDAALENGRLSELRGVWTVTGDLWDPSLRGVIDTLLISLTAGLREDAETLSLAETADGDALAALIGWDSIERLEQRGLLRIATTDRRRLITVFPPLLGEYFRQQPFTVRRLRLQERIARGTGAPDSGRRFLPGDRTPGWPPSSEHNLVHARLVQEQEQNRARSAGAAWELLQDAGSAVRFARALASADAPAAQIEAVLLHAGRGSNAEDTAKLVMLRAEWRVTSSGDLSGALSELEAEGAVLGPWARATAAAAVMLRIRFDRVPADAERTLADDEALSDGVRDVLRRGRVLLFVVTGRLGLARDELTRSRPSGDGTDGVDAELEALDAVAAIGLGEARAAESWARAGLEQARRALSADRERTHAAVLALCLLGDGRLEALERLLASVFALGGTPRFLEASTAGFMLESVAAALSLRLGHPDRAEGHLATMRQARLPEGALPMQGRAWAKATQAVHQNRTQGAADALWDTGEALWARGASYAAVFHMLSSVEIAPSVSRRDALGARLAETDVTAGRLVLAALGALERRSATEVPALAVQLRNAGLSGLALHLYDQANSWDVDAFPDGGDPVVAGHRRAFERTLTDGPYRSVRFRTQVQLTERENHVALLLGAGRSNREIAETLVLSIRTVETHVHRILRKTGARNRAEVSSVLSE</sequence>
<dbReference type="EMBL" id="SNYA01000004">
    <property type="protein sequence ID" value="TDP92622.1"/>
    <property type="molecule type" value="Genomic_DNA"/>
</dbReference>
<comment type="caution">
    <text evidence="2">The sequence shown here is derived from an EMBL/GenBank/DDBJ whole genome shotgun (WGS) entry which is preliminary data.</text>
</comment>
<dbReference type="InterPro" id="IPR016032">
    <property type="entry name" value="Sig_transdc_resp-reg_C-effctor"/>
</dbReference>
<dbReference type="Pfam" id="PF00196">
    <property type="entry name" value="GerE"/>
    <property type="match status" value="1"/>
</dbReference>
<dbReference type="GO" id="GO:0006355">
    <property type="term" value="P:regulation of DNA-templated transcription"/>
    <property type="evidence" value="ECO:0007669"/>
    <property type="project" value="InterPro"/>
</dbReference>
<dbReference type="PROSITE" id="PS00622">
    <property type="entry name" value="HTH_LUXR_1"/>
    <property type="match status" value="1"/>
</dbReference>
<name>A0A4R6RZJ8_9MICO</name>
<dbReference type="AlphaFoldDB" id="A0A4R6RZJ8"/>
<reference evidence="2 3" key="1">
    <citation type="submission" date="2019-03" db="EMBL/GenBank/DDBJ databases">
        <title>Genomic analyses of the natural microbiome of Caenorhabditis elegans.</title>
        <authorList>
            <person name="Samuel B."/>
        </authorList>
    </citation>
    <scope>NUCLEOTIDE SEQUENCE [LARGE SCALE GENOMIC DNA]</scope>
    <source>
        <strain evidence="2 3">JUb18</strain>
    </source>
</reference>
<dbReference type="SUPFAM" id="SSF46894">
    <property type="entry name" value="C-terminal effector domain of the bipartite response regulators"/>
    <property type="match status" value="1"/>
</dbReference>
<dbReference type="InterPro" id="IPR000792">
    <property type="entry name" value="Tscrpt_reg_LuxR_C"/>
</dbReference>